<dbReference type="InterPro" id="IPR007569">
    <property type="entry name" value="DUF559"/>
</dbReference>
<organism evidence="2 3">
    <name type="scientific">Saccharopolyspora ipomoeae</name>
    <dbReference type="NCBI Taxonomy" id="3042027"/>
    <lineage>
        <taxon>Bacteria</taxon>
        <taxon>Bacillati</taxon>
        <taxon>Actinomycetota</taxon>
        <taxon>Actinomycetes</taxon>
        <taxon>Pseudonocardiales</taxon>
        <taxon>Pseudonocardiaceae</taxon>
        <taxon>Saccharopolyspora</taxon>
    </lineage>
</organism>
<evidence type="ECO:0000313" key="2">
    <source>
        <dbReference type="EMBL" id="MDI2027419.1"/>
    </source>
</evidence>
<name>A0ABT6PHI2_9PSEU</name>
<dbReference type="InterPro" id="IPR011335">
    <property type="entry name" value="Restrct_endonuc-II-like"/>
</dbReference>
<sequence>MEQSDFAALCDEHGLLTRRSAAAAGVKDRDLRSPEIVRVLPGVYALRGTRLTHRLKCLAASKGLPPEAVLTGLSAATLHGADGLADFRTPVDVLVPRPAGPHRRKGLDCSASRTYEFEYAPWNGINLANIDRAAFDLLRKGPITMSVARCDALLHQGLITSRAIGEFMRGRRDDGVRKARYRFALLDGRAESIPESVLRVELALLGFTPVPQHEVWVNGRLLARLDLAFVDQRVAVEYDGQWHGNHAQIKRDRARRARLTEAGWTVIVVTHDQLQHSLHAVIDRIRISL</sequence>
<dbReference type="RefSeq" id="WP_281453781.1">
    <property type="nucleotide sequence ID" value="NZ_JASAOF010000001.1"/>
</dbReference>
<evidence type="ECO:0000259" key="1">
    <source>
        <dbReference type="Pfam" id="PF04480"/>
    </source>
</evidence>
<dbReference type="Proteomes" id="UP001237595">
    <property type="component" value="Unassembled WGS sequence"/>
</dbReference>
<dbReference type="EMBL" id="JASAOF010000001">
    <property type="protein sequence ID" value="MDI2027419.1"/>
    <property type="molecule type" value="Genomic_DNA"/>
</dbReference>
<protein>
    <submittedName>
        <fullName evidence="2">DUF559 domain-containing protein</fullName>
    </submittedName>
</protein>
<dbReference type="Pfam" id="PF04480">
    <property type="entry name" value="DUF559"/>
    <property type="match status" value="1"/>
</dbReference>
<evidence type="ECO:0000313" key="3">
    <source>
        <dbReference type="Proteomes" id="UP001237595"/>
    </source>
</evidence>
<comment type="caution">
    <text evidence="2">The sequence shown here is derived from an EMBL/GenBank/DDBJ whole genome shotgun (WGS) entry which is preliminary data.</text>
</comment>
<dbReference type="Gene3D" id="3.40.960.10">
    <property type="entry name" value="VSR Endonuclease"/>
    <property type="match status" value="1"/>
</dbReference>
<reference evidence="2 3" key="1">
    <citation type="submission" date="2023-04" db="EMBL/GenBank/DDBJ databases">
        <title>Draft genome sequence of Saccharopolyspora sp. TS4A08 isolated from sweet potato rhizospheric soil.</title>
        <authorList>
            <person name="Suksaard P."/>
            <person name="Duangmal K."/>
        </authorList>
    </citation>
    <scope>NUCLEOTIDE SEQUENCE [LARGE SCALE GENOMIC DNA]</scope>
    <source>
        <strain evidence="2 3">TS4A08</strain>
    </source>
</reference>
<gene>
    <name evidence="2" type="ORF">QFW96_02300</name>
</gene>
<proteinExistence type="predicted"/>
<accession>A0ABT6PHI2</accession>
<dbReference type="SUPFAM" id="SSF52980">
    <property type="entry name" value="Restriction endonuclease-like"/>
    <property type="match status" value="1"/>
</dbReference>
<feature type="domain" description="DUF559" evidence="1">
    <location>
        <begin position="226"/>
        <end position="286"/>
    </location>
</feature>
<keyword evidence="3" id="KW-1185">Reference proteome</keyword>